<feature type="transmembrane region" description="Helical" evidence="1">
    <location>
        <begin position="89"/>
        <end position="109"/>
    </location>
</feature>
<feature type="transmembrane region" description="Helical" evidence="1">
    <location>
        <begin position="316"/>
        <end position="335"/>
    </location>
</feature>
<organism evidence="4 5">
    <name type="scientific">Deinococcus peraridilitoris (strain DSM 19664 / LMG 22246 / CIP 109416 / KR-200)</name>
    <dbReference type="NCBI Taxonomy" id="937777"/>
    <lineage>
        <taxon>Bacteria</taxon>
        <taxon>Thermotogati</taxon>
        <taxon>Deinococcota</taxon>
        <taxon>Deinococci</taxon>
        <taxon>Deinococcales</taxon>
        <taxon>Deinococcaceae</taxon>
        <taxon>Deinococcus</taxon>
    </lineage>
</organism>
<dbReference type="Gene3D" id="3.20.20.450">
    <property type="entry name" value="EAL domain"/>
    <property type="match status" value="1"/>
</dbReference>
<dbReference type="InterPro" id="IPR052155">
    <property type="entry name" value="Biofilm_reg_signaling"/>
</dbReference>
<sequence>MTVFRRSASILPAPHPVGRTERPDQIRQILPMFALLVAAGHFLWALFAPRGQLAEVHFGNSMYVLAFVPGAILAWRTCRSLDGRARRTWQVFALMLSVWVAAQAASGWIEWTLQRNVSPTFSDAAFLFFLPFVCFGFARYRTHSRTTGSRLGFTLDTMMVTTAAATAYWHFFTAEALHDASRSWTALVAAIAFPAADLVTFALLFSTLLWYPRNIASREFVLVSAALAAYVAADVSYQYLLLTHGVTWSHPTNALWSLSGALFAFAAVAAQQRNRTQRGWHDIWQERAKDTLSILPHLGLLAVIAVLVSGPGDDGMLRRIGVTIGVILVALLALLRTTFAQMQERHLQRLLVQQARHDALTGALNRDALTQHARDAAIEARTRATPLALLAVNLDHFKLINHSLGQAAGDVALRETAKRLKGCVHSDDIVGRVAGDEFTVLLRGAGPDEARRVAATVVEALARPFELGGGAVVMSASVGIAMLDLRAADGAGMLFYQADLAMREVKQHGRNAWRAYEERLEAGAHRRLQLETHLAGALERGEFSVHYQPIVDLVSGRTRSLEALLRWSSPELGTVSPAEFVPVLEQRSLIVKVGAWVLREALRRVGEWHAAGHDVTVSVNVSSLQFQHGDFVELVRCALRDTGVSGSALVLELTESALIADADEGNATLCALRTLGARVSLDDFGTGYSSLSYLHRLSVDKLKIDKSFVQILPGDCAFMEVIMRLTSHLRLECVAEGVESEAQRETLLQLGCPFGQGFLFSRPLPADMILAFLDDIRIPPRGN</sequence>
<dbReference type="Proteomes" id="UP000010467">
    <property type="component" value="Plasmid pDEIPE01"/>
</dbReference>
<keyword evidence="1" id="KW-0812">Transmembrane</keyword>
<dbReference type="Pfam" id="PF00990">
    <property type="entry name" value="GGDEF"/>
    <property type="match status" value="1"/>
</dbReference>
<evidence type="ECO:0000259" key="2">
    <source>
        <dbReference type="PROSITE" id="PS50883"/>
    </source>
</evidence>
<feature type="transmembrane region" description="Helical" evidence="1">
    <location>
        <begin position="184"/>
        <end position="211"/>
    </location>
</feature>
<dbReference type="SMART" id="SM00267">
    <property type="entry name" value="GGDEF"/>
    <property type="match status" value="1"/>
</dbReference>
<dbReference type="InterPro" id="IPR001633">
    <property type="entry name" value="EAL_dom"/>
</dbReference>
<dbReference type="CDD" id="cd01949">
    <property type="entry name" value="GGDEF"/>
    <property type="match status" value="1"/>
</dbReference>
<evidence type="ECO:0000313" key="5">
    <source>
        <dbReference type="Proteomes" id="UP000010467"/>
    </source>
</evidence>
<feature type="transmembrane region" description="Helical" evidence="1">
    <location>
        <begin position="152"/>
        <end position="172"/>
    </location>
</feature>
<gene>
    <name evidence="4" type="ordered locus">Deipe_4132</name>
</gene>
<feature type="domain" description="EAL" evidence="2">
    <location>
        <begin position="527"/>
        <end position="777"/>
    </location>
</feature>
<feature type="transmembrane region" description="Helical" evidence="1">
    <location>
        <begin position="60"/>
        <end position="77"/>
    </location>
</feature>
<dbReference type="NCBIfam" id="TIGR00254">
    <property type="entry name" value="GGDEF"/>
    <property type="match status" value="1"/>
</dbReference>
<dbReference type="SMART" id="SM00052">
    <property type="entry name" value="EAL"/>
    <property type="match status" value="1"/>
</dbReference>
<dbReference type="PROSITE" id="PS50883">
    <property type="entry name" value="EAL"/>
    <property type="match status" value="1"/>
</dbReference>
<feature type="transmembrane region" description="Helical" evidence="1">
    <location>
        <begin position="253"/>
        <end position="270"/>
    </location>
</feature>
<keyword evidence="5" id="KW-1185">Reference proteome</keyword>
<dbReference type="SUPFAM" id="SSF55073">
    <property type="entry name" value="Nucleotide cyclase"/>
    <property type="match status" value="1"/>
</dbReference>
<keyword evidence="4" id="KW-0614">Plasmid</keyword>
<dbReference type="PATRIC" id="fig|937777.3.peg.4159"/>
<dbReference type="InterPro" id="IPR000160">
    <property type="entry name" value="GGDEF_dom"/>
</dbReference>
<dbReference type="PANTHER" id="PTHR44757:SF2">
    <property type="entry name" value="BIOFILM ARCHITECTURE MAINTENANCE PROTEIN MBAA"/>
    <property type="match status" value="1"/>
</dbReference>
<evidence type="ECO:0000259" key="3">
    <source>
        <dbReference type="PROSITE" id="PS50887"/>
    </source>
</evidence>
<accession>L0A7S9</accession>
<feature type="domain" description="GGDEF" evidence="3">
    <location>
        <begin position="385"/>
        <end position="518"/>
    </location>
</feature>
<feature type="transmembrane region" description="Helical" evidence="1">
    <location>
        <begin position="29"/>
        <end position="48"/>
    </location>
</feature>
<proteinExistence type="predicted"/>
<dbReference type="InterPro" id="IPR029787">
    <property type="entry name" value="Nucleotide_cyclase"/>
</dbReference>
<dbReference type="InterPro" id="IPR035919">
    <property type="entry name" value="EAL_sf"/>
</dbReference>
<feature type="transmembrane region" description="Helical" evidence="1">
    <location>
        <begin position="121"/>
        <end position="140"/>
    </location>
</feature>
<dbReference type="HOGENOM" id="CLU_000445_129_3_0"/>
<dbReference type="Gene3D" id="3.30.70.270">
    <property type="match status" value="1"/>
</dbReference>
<geneLocation type="plasmid" evidence="4 5">
    <name>pDEIPE01</name>
</geneLocation>
<protein>
    <submittedName>
        <fullName evidence="4">Diguanylate cyclase (GGDEF) domain-containing protein</fullName>
    </submittedName>
</protein>
<reference evidence="5" key="1">
    <citation type="submission" date="2012-03" db="EMBL/GenBank/DDBJ databases">
        <title>Complete sequence of plasmid 1 of Deinococcus peraridilitoris DSM 19664.</title>
        <authorList>
            <person name="Lucas S."/>
            <person name="Copeland A."/>
            <person name="Lapidus A."/>
            <person name="Glavina del Rio T."/>
            <person name="Dalin E."/>
            <person name="Tice H."/>
            <person name="Bruce D."/>
            <person name="Goodwin L."/>
            <person name="Pitluck S."/>
            <person name="Peters L."/>
            <person name="Mikhailova N."/>
            <person name="Lu M."/>
            <person name="Kyrpides N."/>
            <person name="Mavromatis K."/>
            <person name="Ivanova N."/>
            <person name="Brettin T."/>
            <person name="Detter J.C."/>
            <person name="Han C."/>
            <person name="Larimer F."/>
            <person name="Land M."/>
            <person name="Hauser L."/>
            <person name="Markowitz V."/>
            <person name="Cheng J.-F."/>
            <person name="Hugenholtz P."/>
            <person name="Woyke T."/>
            <person name="Wu D."/>
            <person name="Pukall R."/>
            <person name="Steenblock K."/>
            <person name="Brambilla E."/>
            <person name="Klenk H.-P."/>
            <person name="Eisen J.A."/>
        </authorList>
    </citation>
    <scope>NUCLEOTIDE SEQUENCE [LARGE SCALE GENOMIC DNA]</scope>
    <source>
        <strain evidence="5">DSM 19664 / LMG 22246 / CIP 109416 / KR-200</strain>
        <plasmid evidence="5">Plasmid pDEIPE01</plasmid>
    </source>
</reference>
<dbReference type="KEGG" id="dpd:Deipe_4132"/>
<dbReference type="Pfam" id="PF00563">
    <property type="entry name" value="EAL"/>
    <property type="match status" value="1"/>
</dbReference>
<dbReference type="OrthoDB" id="9759607at2"/>
<dbReference type="EMBL" id="CP003383">
    <property type="protein sequence ID" value="AFZ69499.1"/>
    <property type="molecule type" value="Genomic_DNA"/>
</dbReference>
<keyword evidence="1" id="KW-0472">Membrane</keyword>
<name>L0A7S9_DEIPD</name>
<dbReference type="PROSITE" id="PS50887">
    <property type="entry name" value="GGDEF"/>
    <property type="match status" value="1"/>
</dbReference>
<keyword evidence="1" id="KW-1133">Transmembrane helix</keyword>
<feature type="transmembrane region" description="Helical" evidence="1">
    <location>
        <begin position="291"/>
        <end position="310"/>
    </location>
</feature>
<dbReference type="CDD" id="cd01948">
    <property type="entry name" value="EAL"/>
    <property type="match status" value="1"/>
</dbReference>
<feature type="transmembrane region" description="Helical" evidence="1">
    <location>
        <begin position="220"/>
        <end position="241"/>
    </location>
</feature>
<dbReference type="SUPFAM" id="SSF141868">
    <property type="entry name" value="EAL domain-like"/>
    <property type="match status" value="1"/>
</dbReference>
<dbReference type="AlphaFoldDB" id="L0A7S9"/>
<evidence type="ECO:0000313" key="4">
    <source>
        <dbReference type="EMBL" id="AFZ69499.1"/>
    </source>
</evidence>
<dbReference type="InterPro" id="IPR043128">
    <property type="entry name" value="Rev_trsase/Diguanyl_cyclase"/>
</dbReference>
<dbReference type="PANTHER" id="PTHR44757">
    <property type="entry name" value="DIGUANYLATE CYCLASE DGCP"/>
    <property type="match status" value="1"/>
</dbReference>
<evidence type="ECO:0000256" key="1">
    <source>
        <dbReference type="SAM" id="Phobius"/>
    </source>
</evidence>